<organism evidence="2 3">
    <name type="scientific">Papaver nudicaule</name>
    <name type="common">Iceland poppy</name>
    <dbReference type="NCBI Taxonomy" id="74823"/>
    <lineage>
        <taxon>Eukaryota</taxon>
        <taxon>Viridiplantae</taxon>
        <taxon>Streptophyta</taxon>
        <taxon>Embryophyta</taxon>
        <taxon>Tracheophyta</taxon>
        <taxon>Spermatophyta</taxon>
        <taxon>Magnoliopsida</taxon>
        <taxon>Ranunculales</taxon>
        <taxon>Papaveraceae</taxon>
        <taxon>Papaveroideae</taxon>
        <taxon>Papaver</taxon>
    </lineage>
</organism>
<dbReference type="Pfam" id="PF00646">
    <property type="entry name" value="F-box"/>
    <property type="match status" value="1"/>
</dbReference>
<dbReference type="EMBL" id="JAJJMA010027006">
    <property type="protein sequence ID" value="MCL7023829.1"/>
    <property type="molecule type" value="Genomic_DNA"/>
</dbReference>
<name>A0AA41RNX7_PAPNU</name>
<reference evidence="2" key="1">
    <citation type="submission" date="2022-03" db="EMBL/GenBank/DDBJ databases">
        <title>A functionally conserved STORR gene fusion in Papaver species that diverged 16.8 million years ago.</title>
        <authorList>
            <person name="Catania T."/>
        </authorList>
    </citation>
    <scope>NUCLEOTIDE SEQUENCE</scope>
    <source>
        <strain evidence="2">S-191538</strain>
    </source>
</reference>
<dbReference type="InterPro" id="IPR032675">
    <property type="entry name" value="LRR_dom_sf"/>
</dbReference>
<dbReference type="InterPro" id="IPR001810">
    <property type="entry name" value="F-box_dom"/>
</dbReference>
<dbReference type="InterPro" id="IPR055357">
    <property type="entry name" value="LRR_At1g61320_AtMIF1"/>
</dbReference>
<dbReference type="Proteomes" id="UP001177140">
    <property type="component" value="Unassembled WGS sequence"/>
</dbReference>
<dbReference type="PANTHER" id="PTHR31900">
    <property type="entry name" value="F-BOX/RNI SUPERFAMILY PROTEIN-RELATED"/>
    <property type="match status" value="1"/>
</dbReference>
<dbReference type="Gene3D" id="3.80.10.10">
    <property type="entry name" value="Ribonuclease Inhibitor"/>
    <property type="match status" value="1"/>
</dbReference>
<dbReference type="PANTHER" id="PTHR31900:SF27">
    <property type="entry name" value="FBD DOMAIN-CONTAINING PROTEIN"/>
    <property type="match status" value="1"/>
</dbReference>
<evidence type="ECO:0000313" key="2">
    <source>
        <dbReference type="EMBL" id="MCL7023829.1"/>
    </source>
</evidence>
<gene>
    <name evidence="2" type="ORF">MKW94_007901</name>
</gene>
<dbReference type="PROSITE" id="PS50181">
    <property type="entry name" value="FBOX"/>
    <property type="match status" value="1"/>
</dbReference>
<dbReference type="SUPFAM" id="SSF81383">
    <property type="entry name" value="F-box domain"/>
    <property type="match status" value="1"/>
</dbReference>
<dbReference type="InterPro" id="IPR036047">
    <property type="entry name" value="F-box-like_dom_sf"/>
</dbReference>
<keyword evidence="3" id="KW-1185">Reference proteome</keyword>
<dbReference type="Pfam" id="PF23622">
    <property type="entry name" value="LRR_At1g61320_AtMIF1"/>
    <property type="match status" value="1"/>
</dbReference>
<dbReference type="CDD" id="cd22160">
    <property type="entry name" value="F-box_AtFBL13-like"/>
    <property type="match status" value="1"/>
</dbReference>
<dbReference type="SUPFAM" id="SSF52047">
    <property type="entry name" value="RNI-like"/>
    <property type="match status" value="1"/>
</dbReference>
<evidence type="ECO:0000313" key="3">
    <source>
        <dbReference type="Proteomes" id="UP001177140"/>
    </source>
</evidence>
<dbReference type="AlphaFoldDB" id="A0AA41RNX7"/>
<dbReference type="InterPro" id="IPR053781">
    <property type="entry name" value="F-box_AtFBL13-like"/>
</dbReference>
<sequence>MAKRICRNIVRRYDMDQISTLPDDVLVRILSLIPTEQAVYTSFLSKRWKSLWTLLPVLDFDYVRFSEKHNALSPDERKRRFLDFVEHVFFLHKPEPLQNLRLAFDIAEFEDYISKASLLVKSAMRSNCLTIDLDFTSQTEREFILQLLDYDAWYTLPRCFFPDQSVSQLNLTSCKFTSSFYESFTSVKTVKFSRVQLQRDSVYHLVSKCPCLEDLHLIYCKFPSSFFELISPESNLKCLVLQDCSGNEGLFFEHAYIHIPTLLQLKFVGYFTTGYLSIYNSENLMEAEIDILYCPPNKHKLLCKLLKDLQNVKSLTLSSNTLEALNTNGGINLPTPFNNLKHLIVLGQADREKLGLMCLLRNSPYLETLSIDFHRIFETEDKILSALYNLDEETVLQPHLLPSECIAHLIKIRIENFLGVKAEMEFVKLILLSSLCLKEMVICIHSTYNYLKFDIRKEHHKILKKKKAETIDSLLAFTRASPSAKILLK</sequence>
<dbReference type="InterPro" id="IPR050232">
    <property type="entry name" value="FBL13/AtMIF1-like"/>
</dbReference>
<evidence type="ECO:0000259" key="1">
    <source>
        <dbReference type="PROSITE" id="PS50181"/>
    </source>
</evidence>
<proteinExistence type="predicted"/>
<protein>
    <recommendedName>
        <fullName evidence="1">F-box domain-containing protein</fullName>
    </recommendedName>
</protein>
<accession>A0AA41RNX7</accession>
<dbReference type="Gene3D" id="1.20.1280.50">
    <property type="match status" value="1"/>
</dbReference>
<feature type="domain" description="F-box" evidence="1">
    <location>
        <begin position="15"/>
        <end position="65"/>
    </location>
</feature>
<comment type="caution">
    <text evidence="2">The sequence shown here is derived from an EMBL/GenBank/DDBJ whole genome shotgun (WGS) entry which is preliminary data.</text>
</comment>